<evidence type="ECO:0000313" key="1">
    <source>
        <dbReference type="EMBL" id="SDH41652.1"/>
    </source>
</evidence>
<dbReference type="Proteomes" id="UP000182894">
    <property type="component" value="Unassembled WGS sequence"/>
</dbReference>
<dbReference type="Gene3D" id="3.90.1720.70">
    <property type="match status" value="1"/>
</dbReference>
<dbReference type="RefSeq" id="WP_074753027.1">
    <property type="nucleotide sequence ID" value="NZ_FNCO01000006.1"/>
</dbReference>
<name>A0A1G8C8D5_9PSED</name>
<dbReference type="STRING" id="89065.SAMN05216605_106175"/>
<dbReference type="InterPro" id="IPR025562">
    <property type="entry name" value="Tae4"/>
</dbReference>
<proteinExistence type="predicted"/>
<keyword evidence="2" id="KW-1185">Reference proteome</keyword>
<accession>A0A1G8C8D5</accession>
<reference evidence="2" key="1">
    <citation type="submission" date="2016-10" db="EMBL/GenBank/DDBJ databases">
        <authorList>
            <person name="Varghese N."/>
            <person name="Submissions S."/>
        </authorList>
    </citation>
    <scope>NUCLEOTIDE SEQUENCE [LARGE SCALE GENOMIC DNA]</scope>
    <source>
        <strain evidence="2">ATCC 700689</strain>
    </source>
</reference>
<evidence type="ECO:0000313" key="2">
    <source>
        <dbReference type="Proteomes" id="UP000182894"/>
    </source>
</evidence>
<protein>
    <submittedName>
        <fullName evidence="1">Type VI secretion system (T6SS), amidase effector protein 4</fullName>
    </submittedName>
</protein>
<gene>
    <name evidence="1" type="ORF">SAMN05216605_106175</name>
</gene>
<dbReference type="Pfam" id="PF14113">
    <property type="entry name" value="Tae4"/>
    <property type="match status" value="1"/>
</dbReference>
<dbReference type="AlphaFoldDB" id="A0A1G8C8D5"/>
<sequence>MNRPLFSFAWSASQRIYDPSNSGAKVAKIIGGFVEKNINNPDPAQRWSNTCAVRMSYIFNEAGLVIPAIAGQTVSGADKRQYFFRVRNLITFLRQRWGEPDVVQYPPSGEFSGRRGVILFEVSGWSDAQGHATLFDGGRCYDQCYFNSPESHYRTDRANFWSLP</sequence>
<dbReference type="EMBL" id="FNCO01000006">
    <property type="protein sequence ID" value="SDH41652.1"/>
    <property type="molecule type" value="Genomic_DNA"/>
</dbReference>
<organism evidence="1 2">
    <name type="scientific">Pseudomonas abietaniphila</name>
    <dbReference type="NCBI Taxonomy" id="89065"/>
    <lineage>
        <taxon>Bacteria</taxon>
        <taxon>Pseudomonadati</taxon>
        <taxon>Pseudomonadota</taxon>
        <taxon>Gammaproteobacteria</taxon>
        <taxon>Pseudomonadales</taxon>
        <taxon>Pseudomonadaceae</taxon>
        <taxon>Pseudomonas</taxon>
    </lineage>
</organism>
<dbReference type="OrthoDB" id="8480759at2"/>